<dbReference type="CDD" id="cd10550">
    <property type="entry name" value="DMSOR_beta_like"/>
    <property type="match status" value="1"/>
</dbReference>
<dbReference type="eggNOG" id="arCOG01500">
    <property type="taxonomic scope" value="Archaea"/>
</dbReference>
<keyword evidence="2" id="KW-0004">4Fe-4S</keyword>
<feature type="domain" description="4Fe-4S ferredoxin-type" evidence="7">
    <location>
        <begin position="77"/>
        <end position="106"/>
    </location>
</feature>
<evidence type="ECO:0000256" key="3">
    <source>
        <dbReference type="ARBA" id="ARBA00022723"/>
    </source>
</evidence>
<evidence type="ECO:0000259" key="7">
    <source>
        <dbReference type="PROSITE" id="PS51379"/>
    </source>
</evidence>
<dbReference type="EMBL" id="CP001899">
    <property type="protein sequence ID" value="ADC66453.1"/>
    <property type="molecule type" value="Genomic_DNA"/>
</dbReference>
<dbReference type="PANTHER" id="PTHR42859:SF10">
    <property type="entry name" value="DIMETHYLSULFOXIDE REDUCTASE CHAIN B"/>
    <property type="match status" value="1"/>
</dbReference>
<dbReference type="PROSITE" id="PS51379">
    <property type="entry name" value="4FE4S_FER_2"/>
    <property type="match status" value="3"/>
</dbReference>
<keyword evidence="6" id="KW-0411">Iron-sulfur</keyword>
<name>D3S1I9_FERPA</name>
<keyword evidence="9" id="KW-1185">Reference proteome</keyword>
<gene>
    <name evidence="8" type="ordered locus">Ferp_2333</name>
</gene>
<feature type="domain" description="4Fe-4S ferredoxin-type" evidence="7">
    <location>
        <begin position="42"/>
        <end position="75"/>
    </location>
</feature>
<dbReference type="STRING" id="589924.Ferp_2333"/>
<dbReference type="Gene3D" id="3.30.70.20">
    <property type="match status" value="2"/>
</dbReference>
<evidence type="ECO:0000256" key="4">
    <source>
        <dbReference type="ARBA" id="ARBA00022982"/>
    </source>
</evidence>
<dbReference type="RefSeq" id="WP_012966790.1">
    <property type="nucleotide sequence ID" value="NC_013849.1"/>
</dbReference>
<dbReference type="OrthoDB" id="2837at2157"/>
<dbReference type="PROSITE" id="PS00198">
    <property type="entry name" value="4FE4S_FER_1"/>
    <property type="match status" value="1"/>
</dbReference>
<dbReference type="GO" id="GO:0046872">
    <property type="term" value="F:metal ion binding"/>
    <property type="evidence" value="ECO:0007669"/>
    <property type="project" value="UniProtKB-KW"/>
</dbReference>
<dbReference type="InterPro" id="IPR050294">
    <property type="entry name" value="RnfB_subfamily"/>
</dbReference>
<keyword evidence="4" id="KW-0249">Electron transport</keyword>
<sequence length="160" mass="17777">MSKKLVFDFTKCTGCRACELACSFANEGVFSPSKARVRVVKFEWDGVDIPIGCEHCEEAPCMIICPVKAIYRDEETNAVLLDPDICIGCKQCMVVCPFGAIGFDEDRKVLFKCDLCRGDPECVKWCFTGAISYVTPNEETLEKRIKVGKKKVAAQSVWGV</sequence>
<evidence type="ECO:0000256" key="1">
    <source>
        <dbReference type="ARBA" id="ARBA00022448"/>
    </source>
</evidence>
<evidence type="ECO:0000313" key="9">
    <source>
        <dbReference type="Proteomes" id="UP000002613"/>
    </source>
</evidence>
<evidence type="ECO:0000256" key="2">
    <source>
        <dbReference type="ARBA" id="ARBA00022485"/>
    </source>
</evidence>
<organism evidence="8 9">
    <name type="scientific">Ferroglobus placidus (strain DSM 10642 / AEDII12DO)</name>
    <dbReference type="NCBI Taxonomy" id="589924"/>
    <lineage>
        <taxon>Archaea</taxon>
        <taxon>Methanobacteriati</taxon>
        <taxon>Methanobacteriota</taxon>
        <taxon>Archaeoglobi</taxon>
        <taxon>Archaeoglobales</taxon>
        <taxon>Archaeoglobaceae</taxon>
        <taxon>Ferroglobus</taxon>
    </lineage>
</organism>
<dbReference type="AlphaFoldDB" id="D3S1I9"/>
<evidence type="ECO:0000313" key="8">
    <source>
        <dbReference type="EMBL" id="ADC66453.1"/>
    </source>
</evidence>
<reference evidence="8 9" key="2">
    <citation type="journal article" date="2011" name="Stand. Genomic Sci.">
        <title>Complete genome sequence of Ferroglobus placidus AEDII12DO.</title>
        <authorList>
            <person name="Anderson I."/>
            <person name="Risso C."/>
            <person name="Holmes D."/>
            <person name="Lucas S."/>
            <person name="Copeland A."/>
            <person name="Lapidus A."/>
            <person name="Cheng J.F."/>
            <person name="Bruce D."/>
            <person name="Goodwin L."/>
            <person name="Pitluck S."/>
            <person name="Saunders E."/>
            <person name="Brettin T."/>
            <person name="Detter J.C."/>
            <person name="Han C."/>
            <person name="Tapia R."/>
            <person name="Larimer F."/>
            <person name="Land M."/>
            <person name="Hauser L."/>
            <person name="Woyke T."/>
            <person name="Lovley D."/>
            <person name="Kyrpides N."/>
            <person name="Ivanova N."/>
        </authorList>
    </citation>
    <scope>NUCLEOTIDE SEQUENCE [LARGE SCALE GENOMIC DNA]</scope>
    <source>
        <strain evidence="9">DSM 10642 / AEDII12DO</strain>
    </source>
</reference>
<dbReference type="GO" id="GO:0051539">
    <property type="term" value="F:4 iron, 4 sulfur cluster binding"/>
    <property type="evidence" value="ECO:0007669"/>
    <property type="project" value="UniProtKB-KW"/>
</dbReference>
<dbReference type="HOGENOM" id="CLU_043374_3_2_2"/>
<dbReference type="InterPro" id="IPR017900">
    <property type="entry name" value="4Fe4S_Fe_S_CS"/>
</dbReference>
<dbReference type="GeneID" id="8779873"/>
<protein>
    <submittedName>
        <fullName evidence="8">4Fe-4S ferredoxin iron-sulfur binding domain protein</fullName>
    </submittedName>
</protein>
<dbReference type="KEGG" id="fpl:Ferp_2333"/>
<keyword evidence="1" id="KW-0813">Transport</keyword>
<evidence type="ECO:0000256" key="6">
    <source>
        <dbReference type="ARBA" id="ARBA00023014"/>
    </source>
</evidence>
<keyword evidence="3" id="KW-0479">Metal-binding</keyword>
<dbReference type="InterPro" id="IPR017896">
    <property type="entry name" value="4Fe4S_Fe-S-bd"/>
</dbReference>
<feature type="domain" description="4Fe-4S ferredoxin-type" evidence="7">
    <location>
        <begin position="3"/>
        <end position="35"/>
    </location>
</feature>
<dbReference type="Pfam" id="PF00037">
    <property type="entry name" value="Fer4"/>
    <property type="match status" value="1"/>
</dbReference>
<evidence type="ECO:0000256" key="5">
    <source>
        <dbReference type="ARBA" id="ARBA00023004"/>
    </source>
</evidence>
<proteinExistence type="predicted"/>
<dbReference type="PaxDb" id="589924-Ferp_2333"/>
<dbReference type="Proteomes" id="UP000002613">
    <property type="component" value="Chromosome"/>
</dbReference>
<accession>D3S1I9</accession>
<reference evidence="9" key="1">
    <citation type="submission" date="2010-02" db="EMBL/GenBank/DDBJ databases">
        <title>Complete sequence of Ferroglobus placidus DSM 10642.</title>
        <authorList>
            <consortium name="US DOE Joint Genome Institute"/>
            <person name="Lucas S."/>
            <person name="Copeland A."/>
            <person name="Lapidus A."/>
            <person name="Cheng J.-F."/>
            <person name="Bruce D."/>
            <person name="Goodwin L."/>
            <person name="Pitluck S."/>
            <person name="Saunders E."/>
            <person name="Brettin T."/>
            <person name="Detter J.C."/>
            <person name="Han C."/>
            <person name="Tapia R."/>
            <person name="Larimer F."/>
            <person name="Land M."/>
            <person name="Hauser L."/>
            <person name="Kyrpides N."/>
            <person name="Ivanova N."/>
            <person name="Holmes D."/>
            <person name="Lovley D."/>
            <person name="Kyrpides N."/>
            <person name="Anderson I.J."/>
            <person name="Woyke T."/>
        </authorList>
    </citation>
    <scope>NUCLEOTIDE SEQUENCE [LARGE SCALE GENOMIC DNA]</scope>
    <source>
        <strain evidence="9">DSM 10642 / AEDII12DO</strain>
    </source>
</reference>
<dbReference type="PANTHER" id="PTHR42859">
    <property type="entry name" value="OXIDOREDUCTASE"/>
    <property type="match status" value="1"/>
</dbReference>
<keyword evidence="5" id="KW-0408">Iron</keyword>
<dbReference type="Pfam" id="PF13247">
    <property type="entry name" value="Fer4_11"/>
    <property type="match status" value="1"/>
</dbReference>
<dbReference type="GO" id="GO:0016491">
    <property type="term" value="F:oxidoreductase activity"/>
    <property type="evidence" value="ECO:0007669"/>
    <property type="project" value="UniProtKB-ARBA"/>
</dbReference>
<dbReference type="SUPFAM" id="SSF54862">
    <property type="entry name" value="4Fe-4S ferredoxins"/>
    <property type="match status" value="1"/>
</dbReference>